<organism evidence="1 2">
    <name type="scientific">Araneus ventricosus</name>
    <name type="common">Orbweaver spider</name>
    <name type="synonym">Epeira ventricosa</name>
    <dbReference type="NCBI Taxonomy" id="182803"/>
    <lineage>
        <taxon>Eukaryota</taxon>
        <taxon>Metazoa</taxon>
        <taxon>Ecdysozoa</taxon>
        <taxon>Arthropoda</taxon>
        <taxon>Chelicerata</taxon>
        <taxon>Arachnida</taxon>
        <taxon>Araneae</taxon>
        <taxon>Araneomorphae</taxon>
        <taxon>Entelegynae</taxon>
        <taxon>Araneoidea</taxon>
        <taxon>Araneidae</taxon>
        <taxon>Araneus</taxon>
    </lineage>
</organism>
<protein>
    <submittedName>
        <fullName evidence="1">Uncharacterized protein</fullName>
    </submittedName>
</protein>
<name>A0A4Y2Q2X7_ARAVE</name>
<accession>A0A4Y2Q2X7</accession>
<comment type="caution">
    <text evidence="1">The sequence shown here is derived from an EMBL/GenBank/DDBJ whole genome shotgun (WGS) entry which is preliminary data.</text>
</comment>
<dbReference type="EMBL" id="BGPR01012948">
    <property type="protein sequence ID" value="GBN58518.1"/>
    <property type="molecule type" value="Genomic_DNA"/>
</dbReference>
<proteinExistence type="predicted"/>
<gene>
    <name evidence="1" type="ORF">AVEN_165933_1</name>
</gene>
<dbReference type="Proteomes" id="UP000499080">
    <property type="component" value="Unassembled WGS sequence"/>
</dbReference>
<keyword evidence="2" id="KW-1185">Reference proteome</keyword>
<reference evidence="1 2" key="1">
    <citation type="journal article" date="2019" name="Sci. Rep.">
        <title>Orb-weaving spider Araneus ventricosus genome elucidates the spidroin gene catalogue.</title>
        <authorList>
            <person name="Kono N."/>
            <person name="Nakamura H."/>
            <person name="Ohtoshi R."/>
            <person name="Moran D.A.P."/>
            <person name="Shinohara A."/>
            <person name="Yoshida Y."/>
            <person name="Fujiwara M."/>
            <person name="Mori M."/>
            <person name="Tomita M."/>
            <person name="Arakawa K."/>
        </authorList>
    </citation>
    <scope>NUCLEOTIDE SEQUENCE [LARGE SCALE GENOMIC DNA]</scope>
</reference>
<evidence type="ECO:0000313" key="2">
    <source>
        <dbReference type="Proteomes" id="UP000499080"/>
    </source>
</evidence>
<evidence type="ECO:0000313" key="1">
    <source>
        <dbReference type="EMBL" id="GBN58518.1"/>
    </source>
</evidence>
<dbReference type="AlphaFoldDB" id="A0A4Y2Q2X7"/>
<sequence>MTVTHCLHVMGLCRRLCFNASSACNDGTTEQLSILLSRNILYENVPNDNVKDYGQTQIATFFPRVSVLTDNSLPDHSDDFIDFGPDEITEDIRTRHPSTSRDNPNKRPLPVLKRISNRVARKDRLLNF</sequence>